<reference evidence="1" key="2">
    <citation type="journal article" date="2015" name="Fish Shellfish Immunol.">
        <title>Early steps in the European eel (Anguilla anguilla)-Vibrio vulnificus interaction in the gills: Role of the RtxA13 toxin.</title>
        <authorList>
            <person name="Callol A."/>
            <person name="Pajuelo D."/>
            <person name="Ebbesson L."/>
            <person name="Teles M."/>
            <person name="MacKenzie S."/>
            <person name="Amaro C."/>
        </authorList>
    </citation>
    <scope>NUCLEOTIDE SEQUENCE</scope>
</reference>
<accession>A0A0E9WMR5</accession>
<sequence>MKEKKTLVAFAECTSGSNSSIQTEKQVYLKHKLKVSPVPLPFPCRTGGFIPRLKHQAI</sequence>
<protein>
    <submittedName>
        <fullName evidence="1">Uncharacterized protein</fullName>
    </submittedName>
</protein>
<dbReference type="AlphaFoldDB" id="A0A0E9WMR5"/>
<dbReference type="EMBL" id="GBXM01016915">
    <property type="protein sequence ID" value="JAH91662.1"/>
    <property type="molecule type" value="Transcribed_RNA"/>
</dbReference>
<name>A0A0E9WMR5_ANGAN</name>
<evidence type="ECO:0000313" key="1">
    <source>
        <dbReference type="EMBL" id="JAH91662.1"/>
    </source>
</evidence>
<proteinExistence type="predicted"/>
<organism evidence="1">
    <name type="scientific">Anguilla anguilla</name>
    <name type="common">European freshwater eel</name>
    <name type="synonym">Muraena anguilla</name>
    <dbReference type="NCBI Taxonomy" id="7936"/>
    <lineage>
        <taxon>Eukaryota</taxon>
        <taxon>Metazoa</taxon>
        <taxon>Chordata</taxon>
        <taxon>Craniata</taxon>
        <taxon>Vertebrata</taxon>
        <taxon>Euteleostomi</taxon>
        <taxon>Actinopterygii</taxon>
        <taxon>Neopterygii</taxon>
        <taxon>Teleostei</taxon>
        <taxon>Anguilliformes</taxon>
        <taxon>Anguillidae</taxon>
        <taxon>Anguilla</taxon>
    </lineage>
</organism>
<reference evidence="1" key="1">
    <citation type="submission" date="2014-11" db="EMBL/GenBank/DDBJ databases">
        <authorList>
            <person name="Amaro Gonzalez C."/>
        </authorList>
    </citation>
    <scope>NUCLEOTIDE SEQUENCE</scope>
</reference>